<dbReference type="Proteomes" id="UP001500457">
    <property type="component" value="Unassembled WGS sequence"/>
</dbReference>
<name>A0ABP9DQW6_9PSEU</name>
<evidence type="ECO:0000256" key="2">
    <source>
        <dbReference type="ARBA" id="ARBA00023015"/>
    </source>
</evidence>
<accession>A0ABP9DQW6</accession>
<dbReference type="Pfam" id="PF03466">
    <property type="entry name" value="LysR_substrate"/>
    <property type="match status" value="1"/>
</dbReference>
<gene>
    <name evidence="6" type="ORF">GCM10023203_00030</name>
</gene>
<dbReference type="PROSITE" id="PS50931">
    <property type="entry name" value="HTH_LYSR"/>
    <property type="match status" value="1"/>
</dbReference>
<dbReference type="Gene3D" id="1.10.10.10">
    <property type="entry name" value="Winged helix-like DNA-binding domain superfamily/Winged helix DNA-binding domain"/>
    <property type="match status" value="1"/>
</dbReference>
<dbReference type="SUPFAM" id="SSF46785">
    <property type="entry name" value="Winged helix' DNA-binding domain"/>
    <property type="match status" value="1"/>
</dbReference>
<reference evidence="7" key="1">
    <citation type="journal article" date="2019" name="Int. J. Syst. Evol. Microbiol.">
        <title>The Global Catalogue of Microorganisms (GCM) 10K type strain sequencing project: providing services to taxonomists for standard genome sequencing and annotation.</title>
        <authorList>
            <consortium name="The Broad Institute Genomics Platform"/>
            <consortium name="The Broad Institute Genome Sequencing Center for Infectious Disease"/>
            <person name="Wu L."/>
            <person name="Ma J."/>
        </authorList>
    </citation>
    <scope>NUCLEOTIDE SEQUENCE [LARGE SCALE GENOMIC DNA]</scope>
    <source>
        <strain evidence="7">JCM 17983</strain>
    </source>
</reference>
<sequence>MDTRRLPYLVEFARHGSMRVVAETLGTSTSVVSQQIAALARETGTPLVEPDGRRSRLTAAGHRLAEHARTILAAVETAERDLDPHAEPRGQVRVAGFATAIRRTLMPTVAALAATHPQVTLTIREYEPAEAHAMLMADRIDLALTYDYDLAPAPLDPDLTAWPLWSTPWGLAVPEAAAPDRTPDRTPDRSPGAAGVVAAFRDRAWIGNSRNTADEQVLRTLASMAGFPLRITHEADSLDLVEDLILAGLGVGLLPQDRPRRPGITVVPLADPGVHLRASAVTRRGHAAWPPLALVLDQVATAATG</sequence>
<keyword evidence="2" id="KW-0805">Transcription regulation</keyword>
<evidence type="ECO:0000256" key="3">
    <source>
        <dbReference type="ARBA" id="ARBA00023125"/>
    </source>
</evidence>
<protein>
    <submittedName>
        <fullName evidence="6">LysR family transcriptional regulator</fullName>
    </submittedName>
</protein>
<comment type="caution">
    <text evidence="6">The sequence shown here is derived from an EMBL/GenBank/DDBJ whole genome shotgun (WGS) entry which is preliminary data.</text>
</comment>
<keyword evidence="4" id="KW-0804">Transcription</keyword>
<keyword evidence="3" id="KW-0238">DNA-binding</keyword>
<dbReference type="InterPro" id="IPR000847">
    <property type="entry name" value="LysR_HTH_N"/>
</dbReference>
<evidence type="ECO:0000313" key="7">
    <source>
        <dbReference type="Proteomes" id="UP001500457"/>
    </source>
</evidence>
<proteinExistence type="inferred from homology"/>
<dbReference type="Gene3D" id="3.40.190.10">
    <property type="entry name" value="Periplasmic binding protein-like II"/>
    <property type="match status" value="2"/>
</dbReference>
<dbReference type="EMBL" id="BAABHQ010000001">
    <property type="protein sequence ID" value="GAA4857493.1"/>
    <property type="molecule type" value="Genomic_DNA"/>
</dbReference>
<dbReference type="RefSeq" id="WP_274234837.1">
    <property type="nucleotide sequence ID" value="NZ_BAABHQ010000001.1"/>
</dbReference>
<dbReference type="InterPro" id="IPR036388">
    <property type="entry name" value="WH-like_DNA-bd_sf"/>
</dbReference>
<evidence type="ECO:0000259" key="5">
    <source>
        <dbReference type="PROSITE" id="PS50931"/>
    </source>
</evidence>
<evidence type="ECO:0000256" key="4">
    <source>
        <dbReference type="ARBA" id="ARBA00023163"/>
    </source>
</evidence>
<dbReference type="InterPro" id="IPR005119">
    <property type="entry name" value="LysR_subst-bd"/>
</dbReference>
<keyword evidence="7" id="KW-1185">Reference proteome</keyword>
<evidence type="ECO:0000256" key="1">
    <source>
        <dbReference type="ARBA" id="ARBA00009437"/>
    </source>
</evidence>
<dbReference type="Pfam" id="PF00126">
    <property type="entry name" value="HTH_1"/>
    <property type="match status" value="1"/>
</dbReference>
<comment type="similarity">
    <text evidence="1">Belongs to the LysR transcriptional regulatory family.</text>
</comment>
<feature type="domain" description="HTH lysR-type" evidence="5">
    <location>
        <begin position="1"/>
        <end position="58"/>
    </location>
</feature>
<dbReference type="InterPro" id="IPR036390">
    <property type="entry name" value="WH_DNA-bd_sf"/>
</dbReference>
<dbReference type="SUPFAM" id="SSF53850">
    <property type="entry name" value="Periplasmic binding protein-like II"/>
    <property type="match status" value="1"/>
</dbReference>
<dbReference type="PANTHER" id="PTHR30346:SF29">
    <property type="entry name" value="LYSR SUBSTRATE-BINDING"/>
    <property type="match status" value="1"/>
</dbReference>
<dbReference type="PANTHER" id="PTHR30346">
    <property type="entry name" value="TRANSCRIPTIONAL DUAL REGULATOR HCAR-RELATED"/>
    <property type="match status" value="1"/>
</dbReference>
<organism evidence="6 7">
    <name type="scientific">Actinomycetospora straminea</name>
    <dbReference type="NCBI Taxonomy" id="663607"/>
    <lineage>
        <taxon>Bacteria</taxon>
        <taxon>Bacillati</taxon>
        <taxon>Actinomycetota</taxon>
        <taxon>Actinomycetes</taxon>
        <taxon>Pseudonocardiales</taxon>
        <taxon>Pseudonocardiaceae</taxon>
        <taxon>Actinomycetospora</taxon>
    </lineage>
</organism>
<evidence type="ECO:0000313" key="6">
    <source>
        <dbReference type="EMBL" id="GAA4857493.1"/>
    </source>
</evidence>